<keyword evidence="3" id="KW-0677">Repeat</keyword>
<dbReference type="SUPFAM" id="SSF57667">
    <property type="entry name" value="beta-beta-alpha zinc fingers"/>
    <property type="match status" value="3"/>
</dbReference>
<evidence type="ECO:0000256" key="5">
    <source>
        <dbReference type="ARBA" id="ARBA00022833"/>
    </source>
</evidence>
<evidence type="ECO:0000256" key="3">
    <source>
        <dbReference type="ARBA" id="ARBA00022737"/>
    </source>
</evidence>
<sequence>MGYNNIDDFVATTNAEDLFICGKCRMNFTDLNLFLTHRSTCIGQQSANLFQLPNNPPTNLLERELDAIIEDVSLSIPSNSNLFYPTMQHEIPSTNEFDLLFSQPVEQTPTDTESTLNPLVSAPTEYCSIENSLSQMSLLECPVCDEQFDAPVVLENHVFEHSTWIDDNENLNSKGISSSLDDSSSSYTDLLDEHAVQPLECKQCTVTFASNASLNIHKKMIHCLNPVFRCLNDACAQLFDKPVDYILHARIHSQKRHVISRRSSRSNAYHRRRKRTYRCRLCKQAFQTSELLQYHMHYETHKFLCQLCPAEFESNNSYHNHVAKHSDLAPYRCTICIETFQKRNDLSRHVMTEHNADIPNQKSCSACKLTFKTTFHLNRHNVTKHSDIKPYKCEQDGCEQAFARKDKLKQHAAKHSATGGLFQCHACVKTFVRPEHLRDHDIVRHSHQYPFRCELCRKGFLHQNQLYAHHKQRHQTENQNNTDKSDYLLLEQSQECKRLHHPHPRFPPYGPAEAISTGSIFLPEHVSIAIQTGENQSDMAKAHAIIDRSKKSWTTGETQKNTSMDPVDTIFFRLVPIPTAKVVVQ</sequence>
<feature type="domain" description="C2H2-type" evidence="10">
    <location>
        <begin position="331"/>
        <end position="359"/>
    </location>
</feature>
<name>A0A815GZI5_ADIRI</name>
<dbReference type="EMBL" id="CAJNOR010002825">
    <property type="protein sequence ID" value="CAF1345426.1"/>
    <property type="molecule type" value="Genomic_DNA"/>
</dbReference>
<keyword evidence="7" id="KW-0804">Transcription</keyword>
<evidence type="ECO:0000256" key="4">
    <source>
        <dbReference type="ARBA" id="ARBA00022771"/>
    </source>
</evidence>
<dbReference type="FunFam" id="3.30.160.60:FF:000072">
    <property type="entry name" value="zinc finger protein 143 isoform X1"/>
    <property type="match status" value="1"/>
</dbReference>
<dbReference type="PROSITE" id="PS00028">
    <property type="entry name" value="ZINC_FINGER_C2H2_1"/>
    <property type="match status" value="10"/>
</dbReference>
<dbReference type="GO" id="GO:0008270">
    <property type="term" value="F:zinc ion binding"/>
    <property type="evidence" value="ECO:0007669"/>
    <property type="project" value="UniProtKB-KW"/>
</dbReference>
<evidence type="ECO:0000256" key="1">
    <source>
        <dbReference type="ARBA" id="ARBA00004123"/>
    </source>
</evidence>
<keyword evidence="8" id="KW-0539">Nucleus</keyword>
<evidence type="ECO:0000259" key="10">
    <source>
        <dbReference type="PROSITE" id="PS50157"/>
    </source>
</evidence>
<feature type="domain" description="C2H2-type" evidence="10">
    <location>
        <begin position="391"/>
        <end position="420"/>
    </location>
</feature>
<feature type="domain" description="C2H2-type" evidence="10">
    <location>
        <begin position="362"/>
        <end position="390"/>
    </location>
</feature>
<keyword evidence="5" id="KW-0862">Zinc</keyword>
<evidence type="ECO:0000256" key="6">
    <source>
        <dbReference type="ARBA" id="ARBA00023015"/>
    </source>
</evidence>
<feature type="domain" description="C2H2-type" evidence="10">
    <location>
        <begin position="277"/>
        <end position="301"/>
    </location>
</feature>
<dbReference type="InterPro" id="IPR013087">
    <property type="entry name" value="Znf_C2H2_type"/>
</dbReference>
<keyword evidence="12" id="KW-1185">Reference proteome</keyword>
<comment type="caution">
    <text evidence="11">The sequence shown here is derived from an EMBL/GenBank/DDBJ whole genome shotgun (WGS) entry which is preliminary data.</text>
</comment>
<dbReference type="InterPro" id="IPR050636">
    <property type="entry name" value="C2H2-ZF_domain-containing"/>
</dbReference>
<feature type="domain" description="C2H2-type" evidence="10">
    <location>
        <begin position="451"/>
        <end position="479"/>
    </location>
</feature>
<dbReference type="SMART" id="SM00355">
    <property type="entry name" value="ZnF_C2H2"/>
    <property type="match status" value="11"/>
</dbReference>
<dbReference type="PANTHER" id="PTHR47772:SF13">
    <property type="entry name" value="GASTRULA ZINC FINGER PROTEIN XLCGF49.1-LIKE-RELATED"/>
    <property type="match status" value="1"/>
</dbReference>
<feature type="domain" description="C2H2-type" evidence="10">
    <location>
        <begin position="422"/>
        <end position="450"/>
    </location>
</feature>
<keyword evidence="6" id="KW-0805">Transcription regulation</keyword>
<reference evidence="11" key="1">
    <citation type="submission" date="2021-02" db="EMBL/GenBank/DDBJ databases">
        <authorList>
            <person name="Nowell W R."/>
        </authorList>
    </citation>
    <scope>NUCLEOTIDE SEQUENCE</scope>
</reference>
<dbReference type="PROSITE" id="PS50157">
    <property type="entry name" value="ZINC_FINGER_C2H2_2"/>
    <property type="match status" value="9"/>
</dbReference>
<evidence type="ECO:0000256" key="7">
    <source>
        <dbReference type="ARBA" id="ARBA00023163"/>
    </source>
</evidence>
<evidence type="ECO:0000256" key="8">
    <source>
        <dbReference type="ARBA" id="ARBA00023242"/>
    </source>
</evidence>
<keyword evidence="4 9" id="KW-0863">Zinc-finger</keyword>
<evidence type="ECO:0000313" key="11">
    <source>
        <dbReference type="EMBL" id="CAF1345426.1"/>
    </source>
</evidence>
<proteinExistence type="predicted"/>
<protein>
    <recommendedName>
        <fullName evidence="10">C2H2-type domain-containing protein</fullName>
    </recommendedName>
</protein>
<dbReference type="Gene3D" id="3.30.160.60">
    <property type="entry name" value="Classic Zinc Finger"/>
    <property type="match status" value="5"/>
</dbReference>
<feature type="domain" description="C2H2-type" evidence="10">
    <location>
        <begin position="199"/>
        <end position="222"/>
    </location>
</feature>
<dbReference type="InterPro" id="IPR036236">
    <property type="entry name" value="Znf_C2H2_sf"/>
</dbReference>
<dbReference type="PANTHER" id="PTHR47772">
    <property type="entry name" value="ZINC FINGER PROTEIN 200"/>
    <property type="match status" value="1"/>
</dbReference>
<feature type="domain" description="C2H2-type" evidence="10">
    <location>
        <begin position="228"/>
        <end position="257"/>
    </location>
</feature>
<dbReference type="GO" id="GO:0005634">
    <property type="term" value="C:nucleus"/>
    <property type="evidence" value="ECO:0007669"/>
    <property type="project" value="UniProtKB-SubCell"/>
</dbReference>
<keyword evidence="2" id="KW-0479">Metal-binding</keyword>
<evidence type="ECO:0000256" key="2">
    <source>
        <dbReference type="ARBA" id="ARBA00022723"/>
    </source>
</evidence>
<accession>A0A815GZI5</accession>
<comment type="subcellular location">
    <subcellularLocation>
        <location evidence="1">Nucleus</location>
    </subcellularLocation>
</comment>
<dbReference type="AlphaFoldDB" id="A0A815GZI5"/>
<evidence type="ECO:0000313" key="12">
    <source>
        <dbReference type="Proteomes" id="UP000663828"/>
    </source>
</evidence>
<feature type="domain" description="C2H2-type" evidence="10">
    <location>
        <begin position="303"/>
        <end position="330"/>
    </location>
</feature>
<gene>
    <name evidence="11" type="ORF">XAT740_LOCUS31188</name>
</gene>
<dbReference type="Proteomes" id="UP000663828">
    <property type="component" value="Unassembled WGS sequence"/>
</dbReference>
<evidence type="ECO:0000256" key="9">
    <source>
        <dbReference type="PROSITE-ProRule" id="PRU00042"/>
    </source>
</evidence>
<organism evidence="11 12">
    <name type="scientific">Adineta ricciae</name>
    <name type="common">Rotifer</name>
    <dbReference type="NCBI Taxonomy" id="249248"/>
    <lineage>
        <taxon>Eukaryota</taxon>
        <taxon>Metazoa</taxon>
        <taxon>Spiralia</taxon>
        <taxon>Gnathifera</taxon>
        <taxon>Rotifera</taxon>
        <taxon>Eurotatoria</taxon>
        <taxon>Bdelloidea</taxon>
        <taxon>Adinetida</taxon>
        <taxon>Adinetidae</taxon>
        <taxon>Adineta</taxon>
    </lineage>
</organism>